<dbReference type="PANTHER" id="PTHR30126">
    <property type="entry name" value="HTH-TYPE TRANSCRIPTIONAL REGULATOR"/>
    <property type="match status" value="1"/>
</dbReference>
<dbReference type="InterPro" id="IPR005119">
    <property type="entry name" value="LysR_subst-bd"/>
</dbReference>
<dbReference type="EMBL" id="LAZR01063279">
    <property type="protein sequence ID" value="KKK59813.1"/>
    <property type="molecule type" value="Genomic_DNA"/>
</dbReference>
<dbReference type="SUPFAM" id="SSF53850">
    <property type="entry name" value="Periplasmic binding protein-like II"/>
    <property type="match status" value="1"/>
</dbReference>
<comment type="caution">
    <text evidence="5">The sequence shown here is derived from an EMBL/GenBank/DDBJ whole genome shotgun (WGS) entry which is preliminary data.</text>
</comment>
<keyword evidence="3" id="KW-0804">Transcription</keyword>
<dbReference type="GO" id="GO:0006355">
    <property type="term" value="P:regulation of DNA-templated transcription"/>
    <property type="evidence" value="ECO:0007669"/>
    <property type="project" value="TreeGrafter"/>
</dbReference>
<name>A0A0F8WSV3_9ZZZZ</name>
<evidence type="ECO:0000259" key="4">
    <source>
        <dbReference type="Pfam" id="PF03466"/>
    </source>
</evidence>
<dbReference type="PANTHER" id="PTHR30126:SF5">
    <property type="entry name" value="HTH-TYPE TRANSCRIPTIONAL ACTIVATOR CMPR"/>
    <property type="match status" value="1"/>
</dbReference>
<protein>
    <recommendedName>
        <fullName evidence="4">LysR substrate-binding domain-containing protein</fullName>
    </recommendedName>
</protein>
<gene>
    <name evidence="5" type="ORF">LCGC14_3030620</name>
</gene>
<accession>A0A0F8WSV3</accession>
<dbReference type="AlphaFoldDB" id="A0A0F8WSV3"/>
<organism evidence="5">
    <name type="scientific">marine sediment metagenome</name>
    <dbReference type="NCBI Taxonomy" id="412755"/>
    <lineage>
        <taxon>unclassified sequences</taxon>
        <taxon>metagenomes</taxon>
        <taxon>ecological metagenomes</taxon>
    </lineage>
</organism>
<feature type="domain" description="LysR substrate-binding" evidence="4">
    <location>
        <begin position="2"/>
        <end position="201"/>
    </location>
</feature>
<reference evidence="5" key="1">
    <citation type="journal article" date="2015" name="Nature">
        <title>Complex archaea that bridge the gap between prokaryotes and eukaryotes.</title>
        <authorList>
            <person name="Spang A."/>
            <person name="Saw J.H."/>
            <person name="Jorgensen S.L."/>
            <person name="Zaremba-Niedzwiedzka K."/>
            <person name="Martijn J."/>
            <person name="Lind A.E."/>
            <person name="van Eijk R."/>
            <person name="Schleper C."/>
            <person name="Guy L."/>
            <person name="Ettema T.J."/>
        </authorList>
    </citation>
    <scope>NUCLEOTIDE SEQUENCE</scope>
</reference>
<keyword evidence="2" id="KW-0805">Transcription regulation</keyword>
<dbReference type="GO" id="GO:0000976">
    <property type="term" value="F:transcription cis-regulatory region binding"/>
    <property type="evidence" value="ECO:0007669"/>
    <property type="project" value="TreeGrafter"/>
</dbReference>
<dbReference type="Gene3D" id="3.40.190.10">
    <property type="entry name" value="Periplasmic binding protein-like II"/>
    <property type="match status" value="2"/>
</dbReference>
<evidence type="ECO:0000256" key="2">
    <source>
        <dbReference type="ARBA" id="ARBA00023015"/>
    </source>
</evidence>
<dbReference type="Pfam" id="PF03466">
    <property type="entry name" value="LysR_substrate"/>
    <property type="match status" value="1"/>
</dbReference>
<evidence type="ECO:0000313" key="5">
    <source>
        <dbReference type="EMBL" id="KKK59813.1"/>
    </source>
</evidence>
<evidence type="ECO:0000256" key="3">
    <source>
        <dbReference type="ARBA" id="ARBA00023163"/>
    </source>
</evidence>
<feature type="non-terminal residue" evidence="5">
    <location>
        <position position="1"/>
    </location>
</feature>
<evidence type="ECO:0000256" key="1">
    <source>
        <dbReference type="ARBA" id="ARBA00009437"/>
    </source>
</evidence>
<sequence length="217" mass="23402">GKTGVVVLGVVSTGKYFAPGLVAEIAAIFPGIEIILRVGNRDRIIAALQNGTIDLAIMGRPPRSPAVTAHAIGAHPHVLIAPPDHPLATARSVNAQAILGETFIAREHGSGTRILMMRYLDRIGDGAPYRSVEMGTNETIKQAVMARLGIALISQHTVTDELNSGRLVALRVEGLPILRQWYLLHRDDLDMTPTRRQVFGLIEGMQGAFLPVLTPED</sequence>
<proteinExistence type="inferred from homology"/>
<comment type="similarity">
    <text evidence="1">Belongs to the LysR transcriptional regulatory family.</text>
</comment>